<accession>A0ABQ9XNM6</accession>
<evidence type="ECO:0000313" key="1">
    <source>
        <dbReference type="EMBL" id="KAK2952938.1"/>
    </source>
</evidence>
<dbReference type="EMBL" id="JARBJD010000097">
    <property type="protein sequence ID" value="KAK2952938.1"/>
    <property type="molecule type" value="Genomic_DNA"/>
</dbReference>
<sequence>MVSFAELLGFSLASLARWSPHSHSPSPPLKHSSICSFVEGNALFDGCHTPSLPSPTLSENNFSDSVVLQTHHIVDSITTTRCGLDVCQLTHNHHFDSLCYLVPLPHTPPTDKSILPKSSIAASESLCPTPNVDVSFGQELSGKERKVNQLGVFSSITIAATLALLTLLVCGKQWRMTLSEKLFSLSAQLIDPSIDANSSHRRQNPHNTLWSRCLSTSPQHALVSMSVNIPTTRSGLDVCQHPHNTLWSRCLSTSPQHALVNGRDTSIIDSSFSNFSSPNSASGMVLSLSSGTLNLLRANYVNYEVVVRISSGTLTMDSCSFSKCSTKGNGGTLSGKRHHPRNMGKIVELVERDRSDELRRYAQADSVTAHASVSEGAFTKTSDEEVSLGTIVVSALAVLGKTVHLERDVSFAAVNEGEKRRRVECSIDDRRWKRGTIRMLETMMRRWIESLSFLELEFGVSLLFLAEDLIHMVESTIYHGYLAKCPSSVTLLHLQPELQYLLIICIVVLISSASERIITATMEMLTDLFNWCSAKGRYTLVQADLIPQLILALNPQSITFAETLDIHTYLLEIVSSILRLATPSGLSRIRIEDDNGQQAVHKTVLQQVLYPLEKKRQEQAKNKLYKGPFALHPSPSPAPLPLGCNILIWVGVVWRSKRQVPVLFLWLIGVAFQQPSPPLPQHSGSAWPETIDSCDGDWGGLEDVVAEFMAVLEPCSLTTNTLPLPSLPLPHHPHPPTALCLSLTTHTLPLPSASPLPALASDHLCSLSKVEGGLMHAASTVNLNWLERMAVTLFALSVRSVLTHNVYSDTISVRMTASCNSTETSIERTSSEGQLLSVSKKAEVFQSLIATMKSQPVFDDTLETKGKEFLKSLYWDTKESTATFLSSFGETRDESLTGFVQSIMVLVSSPKQTLIKAAMEMLADLVTSCHVNVRLALAKTDLIPQLITTLNPQSITFAETLDIHTSLMTTILNSVRLATPSGLEQLGIKDRNEEQTVHETVLKQVLVPSEKYIWHLCVNRLSIIEGEQSSYFLILLTEILEISPYYQPTMDCVLHMPIFLAIPSCLTFFEHDPAISTFLSLMINAQWQWKRKSDEMRQTGKPVDRMLRMEGFEDVIEEKLQNDKITACGGWIVANSIRWNNLLGMNVQKQE</sequence>
<gene>
    <name evidence="1" type="ORF">BLNAU_12114</name>
</gene>
<evidence type="ECO:0000313" key="2">
    <source>
        <dbReference type="Proteomes" id="UP001281761"/>
    </source>
</evidence>
<dbReference type="InterPro" id="IPR016024">
    <property type="entry name" value="ARM-type_fold"/>
</dbReference>
<dbReference type="SUPFAM" id="SSF48371">
    <property type="entry name" value="ARM repeat"/>
    <property type="match status" value="1"/>
</dbReference>
<comment type="caution">
    <text evidence="1">The sequence shown here is derived from an EMBL/GenBank/DDBJ whole genome shotgun (WGS) entry which is preliminary data.</text>
</comment>
<name>A0ABQ9XNM6_9EUKA</name>
<keyword evidence="2" id="KW-1185">Reference proteome</keyword>
<organism evidence="1 2">
    <name type="scientific">Blattamonas nauphoetae</name>
    <dbReference type="NCBI Taxonomy" id="2049346"/>
    <lineage>
        <taxon>Eukaryota</taxon>
        <taxon>Metamonada</taxon>
        <taxon>Preaxostyla</taxon>
        <taxon>Oxymonadida</taxon>
        <taxon>Blattamonas</taxon>
    </lineage>
</organism>
<protein>
    <submittedName>
        <fullName evidence="1">Uncharacterized protein</fullName>
    </submittedName>
</protein>
<dbReference type="Proteomes" id="UP001281761">
    <property type="component" value="Unassembled WGS sequence"/>
</dbReference>
<reference evidence="1 2" key="1">
    <citation type="journal article" date="2022" name="bioRxiv">
        <title>Genomics of Preaxostyla Flagellates Illuminates Evolutionary Transitions and the Path Towards Mitochondrial Loss.</title>
        <authorList>
            <person name="Novak L.V.F."/>
            <person name="Treitli S.C."/>
            <person name="Pyrih J."/>
            <person name="Halakuc P."/>
            <person name="Pipaliya S.V."/>
            <person name="Vacek V."/>
            <person name="Brzon O."/>
            <person name="Soukal P."/>
            <person name="Eme L."/>
            <person name="Dacks J.B."/>
            <person name="Karnkowska A."/>
            <person name="Elias M."/>
            <person name="Hampl V."/>
        </authorList>
    </citation>
    <scope>NUCLEOTIDE SEQUENCE [LARGE SCALE GENOMIC DNA]</scope>
    <source>
        <strain evidence="1">NAU3</strain>
        <tissue evidence="1">Gut</tissue>
    </source>
</reference>
<proteinExistence type="predicted"/>